<protein>
    <submittedName>
        <fullName evidence="1">Uncharacterized protein</fullName>
    </submittedName>
</protein>
<evidence type="ECO:0000313" key="2">
    <source>
        <dbReference type="Proteomes" id="UP000738349"/>
    </source>
</evidence>
<sequence length="246" mass="28393">MTTNNLWGANLHPQTLWWVTAIINELTHYQECVKLQDREISNLIHEKQVLEHQTVQQVTYQQHIIHIQARLIESLRSEVVNNQVISPRRLNLDSLFLPQSAVTSTSPSLGTFSPNILAAMAESLDGEAQGDMEKPGWKKRISHCFDRSAPPPPDPSSKEIDPPQVHIAWLAEENRRLRNEREYLDNLIKEVLPIIPAIELHTAGLNATLRNFQQELRNYEIYRTANMRSPTTVQREPFSKERNERV</sequence>
<dbReference type="AlphaFoldDB" id="A0A9P9EIW4"/>
<name>A0A9P9EIW4_9HYPO</name>
<dbReference type="EMBL" id="JAGMUV010000012">
    <property type="protein sequence ID" value="KAH7137561.1"/>
    <property type="molecule type" value="Genomic_DNA"/>
</dbReference>
<keyword evidence="2" id="KW-1185">Reference proteome</keyword>
<comment type="caution">
    <text evidence="1">The sequence shown here is derived from an EMBL/GenBank/DDBJ whole genome shotgun (WGS) entry which is preliminary data.</text>
</comment>
<reference evidence="1" key="1">
    <citation type="journal article" date="2021" name="Nat. Commun.">
        <title>Genetic determinants of endophytism in the Arabidopsis root mycobiome.</title>
        <authorList>
            <person name="Mesny F."/>
            <person name="Miyauchi S."/>
            <person name="Thiergart T."/>
            <person name="Pickel B."/>
            <person name="Atanasova L."/>
            <person name="Karlsson M."/>
            <person name="Huettel B."/>
            <person name="Barry K.W."/>
            <person name="Haridas S."/>
            <person name="Chen C."/>
            <person name="Bauer D."/>
            <person name="Andreopoulos W."/>
            <person name="Pangilinan J."/>
            <person name="LaButti K."/>
            <person name="Riley R."/>
            <person name="Lipzen A."/>
            <person name="Clum A."/>
            <person name="Drula E."/>
            <person name="Henrissat B."/>
            <person name="Kohler A."/>
            <person name="Grigoriev I.V."/>
            <person name="Martin F.M."/>
            <person name="Hacquard S."/>
        </authorList>
    </citation>
    <scope>NUCLEOTIDE SEQUENCE</scope>
    <source>
        <strain evidence="1">MPI-CAGE-AT-0147</strain>
    </source>
</reference>
<gene>
    <name evidence="1" type="ORF">EDB81DRAFT_858182</name>
</gene>
<dbReference type="Proteomes" id="UP000738349">
    <property type="component" value="Unassembled WGS sequence"/>
</dbReference>
<proteinExistence type="predicted"/>
<organism evidence="1 2">
    <name type="scientific">Dactylonectria macrodidyma</name>
    <dbReference type="NCBI Taxonomy" id="307937"/>
    <lineage>
        <taxon>Eukaryota</taxon>
        <taxon>Fungi</taxon>
        <taxon>Dikarya</taxon>
        <taxon>Ascomycota</taxon>
        <taxon>Pezizomycotina</taxon>
        <taxon>Sordariomycetes</taxon>
        <taxon>Hypocreomycetidae</taxon>
        <taxon>Hypocreales</taxon>
        <taxon>Nectriaceae</taxon>
        <taxon>Dactylonectria</taxon>
    </lineage>
</organism>
<evidence type="ECO:0000313" key="1">
    <source>
        <dbReference type="EMBL" id="KAH7137561.1"/>
    </source>
</evidence>
<accession>A0A9P9EIW4</accession>